<evidence type="ECO:0000313" key="1">
    <source>
        <dbReference type="EMBL" id="KAI3771574.1"/>
    </source>
</evidence>
<evidence type="ECO:0000313" key="2">
    <source>
        <dbReference type="Proteomes" id="UP001055879"/>
    </source>
</evidence>
<proteinExistence type="predicted"/>
<sequence>MRIQVLTVWALLQLLSLGFAASSDDFAFPIHHSLVHNYTRFTEIQKHCNPFISSASELKSDINRASKLMNELSFFNGDWEQESRGSTLMPFDDTDMPQAKSSFIAPWKLVSFEVENVTSGAAHQPKNTVSISGVLSIGITRNSTVISEPGIKFQKKPGMSALRIDFEGVYLETEEKGGDRLLCLLGNSTFPFKKVPTSFPDDTNSYFAITDTYNEEPLILPHDQILLVLRYPKTSSSSGKSMEK</sequence>
<protein>
    <submittedName>
        <fullName evidence="1">Uncharacterized protein</fullName>
    </submittedName>
</protein>
<keyword evidence="2" id="KW-1185">Reference proteome</keyword>
<comment type="caution">
    <text evidence="1">The sequence shown here is derived from an EMBL/GenBank/DDBJ whole genome shotgun (WGS) entry which is preliminary data.</text>
</comment>
<dbReference type="Proteomes" id="UP001055879">
    <property type="component" value="Linkage Group LG01"/>
</dbReference>
<gene>
    <name evidence="1" type="ORF">L6452_02739</name>
</gene>
<dbReference type="EMBL" id="CM042047">
    <property type="protein sequence ID" value="KAI3771574.1"/>
    <property type="molecule type" value="Genomic_DNA"/>
</dbReference>
<reference evidence="1 2" key="2">
    <citation type="journal article" date="2022" name="Mol. Ecol. Resour.">
        <title>The genomes of chicory, endive, great burdock and yacon provide insights into Asteraceae paleo-polyploidization history and plant inulin production.</title>
        <authorList>
            <person name="Fan W."/>
            <person name="Wang S."/>
            <person name="Wang H."/>
            <person name="Wang A."/>
            <person name="Jiang F."/>
            <person name="Liu H."/>
            <person name="Zhao H."/>
            <person name="Xu D."/>
            <person name="Zhang Y."/>
        </authorList>
    </citation>
    <scope>NUCLEOTIDE SEQUENCE [LARGE SCALE GENOMIC DNA]</scope>
    <source>
        <strain evidence="2">cv. Niubang</strain>
    </source>
</reference>
<reference evidence="2" key="1">
    <citation type="journal article" date="2022" name="Mol. Ecol. Resour.">
        <title>The genomes of chicory, endive, great burdock and yacon provide insights into Asteraceae palaeo-polyploidization history and plant inulin production.</title>
        <authorList>
            <person name="Fan W."/>
            <person name="Wang S."/>
            <person name="Wang H."/>
            <person name="Wang A."/>
            <person name="Jiang F."/>
            <person name="Liu H."/>
            <person name="Zhao H."/>
            <person name="Xu D."/>
            <person name="Zhang Y."/>
        </authorList>
    </citation>
    <scope>NUCLEOTIDE SEQUENCE [LARGE SCALE GENOMIC DNA]</scope>
    <source>
        <strain evidence="2">cv. Niubang</strain>
    </source>
</reference>
<name>A0ACB9FKD7_ARCLA</name>
<organism evidence="1 2">
    <name type="scientific">Arctium lappa</name>
    <name type="common">Greater burdock</name>
    <name type="synonym">Lappa major</name>
    <dbReference type="NCBI Taxonomy" id="4217"/>
    <lineage>
        <taxon>Eukaryota</taxon>
        <taxon>Viridiplantae</taxon>
        <taxon>Streptophyta</taxon>
        <taxon>Embryophyta</taxon>
        <taxon>Tracheophyta</taxon>
        <taxon>Spermatophyta</taxon>
        <taxon>Magnoliopsida</taxon>
        <taxon>eudicotyledons</taxon>
        <taxon>Gunneridae</taxon>
        <taxon>Pentapetalae</taxon>
        <taxon>asterids</taxon>
        <taxon>campanulids</taxon>
        <taxon>Asterales</taxon>
        <taxon>Asteraceae</taxon>
        <taxon>Carduoideae</taxon>
        <taxon>Cardueae</taxon>
        <taxon>Arctiinae</taxon>
        <taxon>Arctium</taxon>
    </lineage>
</organism>
<accession>A0ACB9FKD7</accession>